<dbReference type="Gene3D" id="1.25.40.20">
    <property type="entry name" value="Ankyrin repeat-containing domain"/>
    <property type="match status" value="1"/>
</dbReference>
<dbReference type="PANTHER" id="PTHR46586:SF3">
    <property type="entry name" value="ANKYRIN REPEAT-CONTAINING PROTEIN"/>
    <property type="match status" value="1"/>
</dbReference>
<proteinExistence type="predicted"/>
<dbReference type="SUPFAM" id="SSF48403">
    <property type="entry name" value="Ankyrin repeat"/>
    <property type="match status" value="1"/>
</dbReference>
<dbReference type="InterPro" id="IPR036047">
    <property type="entry name" value="F-box-like_dom_sf"/>
</dbReference>
<keyword evidence="2" id="KW-1185">Reference proteome</keyword>
<sequence>MEETMESKRQRREGRDALDVLPAWAWLLVLKQLDDYDRIAFGLTCRTFLEAVTMMTPSNPELKKVALKTDLKKERRKGAPGDRYYDHLCDVDLIHLAAFQGSKKVMEWLVSQGIPLGIKRWWSGAAATGAAGGGHIELLEWLRSEGCGFDEETCSYAARGGHLEVLKWLRSQDPPCDWNEATCDGAAIYGHLDVLQWLRSQDPPCPWDDETCKEAARGGHLEVLKWARSQDPPCDWDKWTCTLAAKGGHLEVLQWARS</sequence>
<evidence type="ECO:0008006" key="3">
    <source>
        <dbReference type="Google" id="ProtNLM"/>
    </source>
</evidence>
<organism evidence="1 2">
    <name type="scientific">Chloropicon primus</name>
    <dbReference type="NCBI Taxonomy" id="1764295"/>
    <lineage>
        <taxon>Eukaryota</taxon>
        <taxon>Viridiplantae</taxon>
        <taxon>Chlorophyta</taxon>
        <taxon>Chloropicophyceae</taxon>
        <taxon>Chloropicales</taxon>
        <taxon>Chloropicaceae</taxon>
        <taxon>Chloropicon</taxon>
    </lineage>
</organism>
<dbReference type="EMBL" id="CP031043">
    <property type="protein sequence ID" value="QDZ23311.1"/>
    <property type="molecule type" value="Genomic_DNA"/>
</dbReference>
<evidence type="ECO:0000313" key="1">
    <source>
        <dbReference type="EMBL" id="QDZ23311.1"/>
    </source>
</evidence>
<dbReference type="PANTHER" id="PTHR46586">
    <property type="entry name" value="ANKYRIN REPEAT-CONTAINING PROTEIN"/>
    <property type="match status" value="1"/>
</dbReference>
<reference evidence="1 2" key="1">
    <citation type="submission" date="2018-07" db="EMBL/GenBank/DDBJ databases">
        <title>The complete nuclear genome of the prasinophyte Chloropicon primus (CCMP1205).</title>
        <authorList>
            <person name="Pombert J.-F."/>
            <person name="Otis C."/>
            <person name="Turmel M."/>
            <person name="Lemieux C."/>
        </authorList>
    </citation>
    <scope>NUCLEOTIDE SEQUENCE [LARGE SCALE GENOMIC DNA]</scope>
    <source>
        <strain evidence="1 2">CCMP1205</strain>
    </source>
</reference>
<gene>
    <name evidence="1" type="ORF">A3770_10p58290</name>
</gene>
<dbReference type="Proteomes" id="UP000316726">
    <property type="component" value="Chromosome 10"/>
</dbReference>
<name>A0A5B8MSJ9_9CHLO</name>
<accession>A0A5B8MSJ9</accession>
<dbReference type="InterPro" id="IPR052050">
    <property type="entry name" value="SecEffector_AnkRepeat"/>
</dbReference>
<protein>
    <recommendedName>
        <fullName evidence="3">Ankyrin repeat domain-containing protein</fullName>
    </recommendedName>
</protein>
<dbReference type="AlphaFoldDB" id="A0A5B8MSJ9"/>
<dbReference type="OrthoDB" id="540955at2759"/>
<dbReference type="InterPro" id="IPR036770">
    <property type="entry name" value="Ankyrin_rpt-contain_sf"/>
</dbReference>
<evidence type="ECO:0000313" key="2">
    <source>
        <dbReference type="Proteomes" id="UP000316726"/>
    </source>
</evidence>
<dbReference type="SUPFAM" id="SSF81383">
    <property type="entry name" value="F-box domain"/>
    <property type="match status" value="1"/>
</dbReference>